<comment type="caution">
    <text evidence="7">The sequence shown here is derived from an EMBL/GenBank/DDBJ whole genome shotgun (WGS) entry which is preliminary data.</text>
</comment>
<keyword evidence="5 7" id="KW-0012">Acyltransferase</keyword>
<dbReference type="PANTHER" id="PTHR10434:SF64">
    <property type="entry name" value="1-ACYL-SN-GLYCEROL-3-PHOSPHATE ACYLTRANSFERASE-RELATED"/>
    <property type="match status" value="1"/>
</dbReference>
<keyword evidence="3" id="KW-0808">Transferase</keyword>
<dbReference type="CDD" id="cd07989">
    <property type="entry name" value="LPLAT_AGPAT-like"/>
    <property type="match status" value="1"/>
</dbReference>
<evidence type="ECO:0000313" key="8">
    <source>
        <dbReference type="Proteomes" id="UP001431199"/>
    </source>
</evidence>
<comment type="pathway">
    <text evidence="1">Lipid metabolism.</text>
</comment>
<dbReference type="GO" id="GO:0016746">
    <property type="term" value="F:acyltransferase activity"/>
    <property type="evidence" value="ECO:0007669"/>
    <property type="project" value="UniProtKB-KW"/>
</dbReference>
<evidence type="ECO:0000256" key="2">
    <source>
        <dbReference type="ARBA" id="ARBA00022516"/>
    </source>
</evidence>
<keyword evidence="8" id="KW-1185">Reference proteome</keyword>
<sequence>MKINRIAYMVMRRFYYIPSMMHDIVSAENSKKYTFEERYNKVRNVIKNVNKFGHVKIRCTGTENIPKENGYILFPNHQGLFDFLLIVETHDNPVSVVMRSNLENVILLKQVRKALDGKLIDRDDVRQAIGIINEMKDEVSKGKNFVIFPEGTRSKDGNNPGPFKGGTFKSAMKAKAPIVPVALIDSFKPFDTPGTSEVCVQIHYLKPIKYEEYKDMNTTQVADMVRTRIIEKIKKEEKVKF</sequence>
<evidence type="ECO:0000256" key="5">
    <source>
        <dbReference type="ARBA" id="ARBA00023315"/>
    </source>
</evidence>
<dbReference type="Pfam" id="PF01553">
    <property type="entry name" value="Acyltransferase"/>
    <property type="match status" value="1"/>
</dbReference>
<dbReference type="Proteomes" id="UP001431199">
    <property type="component" value="Unassembled WGS sequence"/>
</dbReference>
<dbReference type="SUPFAM" id="SSF69593">
    <property type="entry name" value="Glycerol-3-phosphate (1)-acyltransferase"/>
    <property type="match status" value="1"/>
</dbReference>
<dbReference type="RefSeq" id="WP_022089478.1">
    <property type="nucleotide sequence ID" value="NZ_JAODBU010000006.1"/>
</dbReference>
<reference evidence="7" key="1">
    <citation type="submission" date="2022-09" db="EMBL/GenBank/DDBJ databases">
        <title>Eubacterium sp. LFL-14 isolated from human feces.</title>
        <authorList>
            <person name="Liu F."/>
        </authorList>
    </citation>
    <scope>NUCLEOTIDE SEQUENCE</scope>
    <source>
        <strain evidence="7">LFL-14</strain>
    </source>
</reference>
<name>A0ABT2M2K4_9FIRM</name>
<dbReference type="PANTHER" id="PTHR10434">
    <property type="entry name" value="1-ACYL-SN-GLYCEROL-3-PHOSPHATE ACYLTRANSFERASE"/>
    <property type="match status" value="1"/>
</dbReference>
<feature type="domain" description="Phospholipid/glycerol acyltransferase" evidence="6">
    <location>
        <begin position="71"/>
        <end position="186"/>
    </location>
</feature>
<dbReference type="SMART" id="SM00563">
    <property type="entry name" value="PlsC"/>
    <property type="match status" value="1"/>
</dbReference>
<keyword evidence="4" id="KW-0443">Lipid metabolism</keyword>
<evidence type="ECO:0000256" key="4">
    <source>
        <dbReference type="ARBA" id="ARBA00023098"/>
    </source>
</evidence>
<evidence type="ECO:0000256" key="3">
    <source>
        <dbReference type="ARBA" id="ARBA00022679"/>
    </source>
</evidence>
<dbReference type="InterPro" id="IPR002123">
    <property type="entry name" value="Plipid/glycerol_acylTrfase"/>
</dbReference>
<organism evidence="7 8">
    <name type="scientific">Eubacterium album</name>
    <dbReference type="NCBI Taxonomy" id="2978477"/>
    <lineage>
        <taxon>Bacteria</taxon>
        <taxon>Bacillati</taxon>
        <taxon>Bacillota</taxon>
        <taxon>Clostridia</taxon>
        <taxon>Eubacteriales</taxon>
        <taxon>Eubacteriaceae</taxon>
        <taxon>Eubacterium</taxon>
    </lineage>
</organism>
<evidence type="ECO:0000256" key="1">
    <source>
        <dbReference type="ARBA" id="ARBA00005189"/>
    </source>
</evidence>
<keyword evidence="2" id="KW-0444">Lipid biosynthesis</keyword>
<accession>A0ABT2M2K4</accession>
<proteinExistence type="predicted"/>
<protein>
    <submittedName>
        <fullName evidence="7">1-acyl-sn-glycerol-3-phosphate acyltransferase</fullName>
    </submittedName>
</protein>
<dbReference type="EMBL" id="JAODBU010000006">
    <property type="protein sequence ID" value="MCT7398632.1"/>
    <property type="molecule type" value="Genomic_DNA"/>
</dbReference>
<evidence type="ECO:0000259" key="6">
    <source>
        <dbReference type="SMART" id="SM00563"/>
    </source>
</evidence>
<evidence type="ECO:0000313" key="7">
    <source>
        <dbReference type="EMBL" id="MCT7398632.1"/>
    </source>
</evidence>
<gene>
    <name evidence="7" type="ORF">N5B56_05965</name>
</gene>